<dbReference type="Gene3D" id="3.10.129.10">
    <property type="entry name" value="Hotdog Thioesterase"/>
    <property type="match status" value="1"/>
</dbReference>
<feature type="domain" description="Thioesterase" evidence="24">
    <location>
        <begin position="54"/>
        <end position="126"/>
    </location>
</feature>
<comment type="catalytic activity">
    <reaction evidence="13">
        <text>octanoyl-CoA + H2O = octanoate + CoA + H(+)</text>
        <dbReference type="Rhea" id="RHEA:30143"/>
        <dbReference type="ChEBI" id="CHEBI:15377"/>
        <dbReference type="ChEBI" id="CHEBI:15378"/>
        <dbReference type="ChEBI" id="CHEBI:25646"/>
        <dbReference type="ChEBI" id="CHEBI:57287"/>
        <dbReference type="ChEBI" id="CHEBI:57386"/>
    </reaction>
    <physiologicalReaction direction="left-to-right" evidence="13">
        <dbReference type="Rhea" id="RHEA:30144"/>
    </physiologicalReaction>
</comment>
<comment type="catalytic activity">
    <reaction evidence="15">
        <text>dodecanoyl-CoA + H2O = dodecanoate + CoA + H(+)</text>
        <dbReference type="Rhea" id="RHEA:30135"/>
        <dbReference type="ChEBI" id="CHEBI:15377"/>
        <dbReference type="ChEBI" id="CHEBI:15378"/>
        <dbReference type="ChEBI" id="CHEBI:18262"/>
        <dbReference type="ChEBI" id="CHEBI:57287"/>
        <dbReference type="ChEBI" id="CHEBI:57375"/>
    </reaction>
    <physiologicalReaction direction="left-to-right" evidence="15">
        <dbReference type="Rhea" id="RHEA:30136"/>
    </physiologicalReaction>
</comment>
<comment type="catalytic activity">
    <reaction evidence="14">
        <text>decanoyl-CoA + H2O = decanoate + CoA + H(+)</text>
        <dbReference type="Rhea" id="RHEA:40059"/>
        <dbReference type="ChEBI" id="CHEBI:15377"/>
        <dbReference type="ChEBI" id="CHEBI:15378"/>
        <dbReference type="ChEBI" id="CHEBI:27689"/>
        <dbReference type="ChEBI" id="CHEBI:57287"/>
        <dbReference type="ChEBI" id="CHEBI:61430"/>
    </reaction>
    <physiologicalReaction direction="left-to-right" evidence="14">
        <dbReference type="Rhea" id="RHEA:40060"/>
    </physiologicalReaction>
</comment>
<reference evidence="25" key="1">
    <citation type="journal article" date="2017" name="Ticks Tick Borne Dis.">
        <title>An insight into the sialome of Hyalomma excavatum.</title>
        <authorList>
            <person name="Ribeiro J.M."/>
            <person name="Slovak M."/>
            <person name="Francischetti I.M."/>
        </authorList>
    </citation>
    <scope>NUCLEOTIDE SEQUENCE</scope>
    <source>
        <strain evidence="25">Samish</strain>
        <tissue evidence="25">Salivary glands</tissue>
    </source>
</reference>
<dbReference type="InterPro" id="IPR039298">
    <property type="entry name" value="ACOT13"/>
</dbReference>
<dbReference type="SUPFAM" id="SSF54637">
    <property type="entry name" value="Thioesterase/thiol ester dehydrase-isomerase"/>
    <property type="match status" value="1"/>
</dbReference>
<dbReference type="InterPro" id="IPR006683">
    <property type="entry name" value="Thioestr_dom"/>
</dbReference>
<evidence type="ECO:0000256" key="1">
    <source>
        <dbReference type="ARBA" id="ARBA00004123"/>
    </source>
</evidence>
<evidence type="ECO:0000256" key="15">
    <source>
        <dbReference type="ARBA" id="ARBA00048074"/>
    </source>
</evidence>
<keyword evidence="11" id="KW-0206">Cytoskeleton</keyword>
<dbReference type="GO" id="GO:0005829">
    <property type="term" value="C:cytosol"/>
    <property type="evidence" value="ECO:0007669"/>
    <property type="project" value="UniProtKB-SubCell"/>
</dbReference>
<evidence type="ECO:0000256" key="5">
    <source>
        <dbReference type="ARBA" id="ARBA00008324"/>
    </source>
</evidence>
<name>A0A131X9S4_9ACAR</name>
<evidence type="ECO:0000256" key="13">
    <source>
        <dbReference type="ARBA" id="ARBA00047588"/>
    </source>
</evidence>
<evidence type="ECO:0000256" key="17">
    <source>
        <dbReference type="ARBA" id="ARBA00052976"/>
    </source>
</evidence>
<evidence type="ECO:0000256" key="9">
    <source>
        <dbReference type="ARBA" id="ARBA00023098"/>
    </source>
</evidence>
<evidence type="ECO:0000256" key="18">
    <source>
        <dbReference type="ARBA" id="ARBA00058205"/>
    </source>
</evidence>
<evidence type="ECO:0000256" key="2">
    <source>
        <dbReference type="ARBA" id="ARBA00004173"/>
    </source>
</evidence>
<dbReference type="EMBL" id="GEFH01005032">
    <property type="protein sequence ID" value="JAP63549.1"/>
    <property type="molecule type" value="mRNA"/>
</dbReference>
<evidence type="ECO:0000256" key="22">
    <source>
        <dbReference type="ARBA" id="ARBA00081533"/>
    </source>
</evidence>
<dbReference type="FunFam" id="3.10.129.10:FF:000021">
    <property type="entry name" value="Acyl-coenzyme A thioesterase 13"/>
    <property type="match status" value="1"/>
</dbReference>
<keyword evidence="10" id="KW-0496">Mitochondrion</keyword>
<evidence type="ECO:0000256" key="6">
    <source>
        <dbReference type="ARBA" id="ARBA00022490"/>
    </source>
</evidence>
<dbReference type="PANTHER" id="PTHR21660">
    <property type="entry name" value="THIOESTERASE SUPERFAMILY MEMBER-RELATED"/>
    <property type="match status" value="1"/>
</dbReference>
<dbReference type="GO" id="GO:0047617">
    <property type="term" value="F:fatty acyl-CoA hydrolase activity"/>
    <property type="evidence" value="ECO:0007669"/>
    <property type="project" value="InterPro"/>
</dbReference>
<comment type="catalytic activity">
    <reaction evidence="16">
        <text>hexanoyl-CoA + H2O = hexanoate + CoA + H(+)</text>
        <dbReference type="Rhea" id="RHEA:40115"/>
        <dbReference type="ChEBI" id="CHEBI:15377"/>
        <dbReference type="ChEBI" id="CHEBI:15378"/>
        <dbReference type="ChEBI" id="CHEBI:17120"/>
        <dbReference type="ChEBI" id="CHEBI:57287"/>
        <dbReference type="ChEBI" id="CHEBI:62620"/>
    </reaction>
    <physiologicalReaction direction="left-to-right" evidence="16">
        <dbReference type="Rhea" id="RHEA:40116"/>
    </physiologicalReaction>
</comment>
<comment type="subcellular location">
    <subcellularLocation>
        <location evidence="3">Cytoplasm</location>
        <location evidence="3">Cytoskeleton</location>
        <location evidence="3">Spindle</location>
    </subcellularLocation>
    <subcellularLocation>
        <location evidence="4">Cytoplasm</location>
        <location evidence="4">Cytosol</location>
    </subcellularLocation>
    <subcellularLocation>
        <location evidence="2">Mitochondrion</location>
    </subcellularLocation>
    <subcellularLocation>
        <location evidence="1">Nucleus</location>
    </subcellularLocation>
</comment>
<comment type="catalytic activity">
    <reaction evidence="17">
        <text>a fatty acyl-CoA + H2O = a fatty acid + CoA + H(+)</text>
        <dbReference type="Rhea" id="RHEA:16781"/>
        <dbReference type="ChEBI" id="CHEBI:15377"/>
        <dbReference type="ChEBI" id="CHEBI:15378"/>
        <dbReference type="ChEBI" id="CHEBI:28868"/>
        <dbReference type="ChEBI" id="CHEBI:57287"/>
        <dbReference type="ChEBI" id="CHEBI:77636"/>
    </reaction>
    <physiologicalReaction direction="left-to-right" evidence="17">
        <dbReference type="Rhea" id="RHEA:16782"/>
    </physiologicalReaction>
</comment>
<evidence type="ECO:0000256" key="20">
    <source>
        <dbReference type="ARBA" id="ARBA00067273"/>
    </source>
</evidence>
<dbReference type="Pfam" id="PF03061">
    <property type="entry name" value="4HBT"/>
    <property type="match status" value="1"/>
</dbReference>
<evidence type="ECO:0000256" key="3">
    <source>
        <dbReference type="ARBA" id="ARBA00004186"/>
    </source>
</evidence>
<evidence type="ECO:0000313" key="25">
    <source>
        <dbReference type="EMBL" id="JAP63549.1"/>
    </source>
</evidence>
<dbReference type="GO" id="GO:0006629">
    <property type="term" value="P:lipid metabolic process"/>
    <property type="evidence" value="ECO:0007669"/>
    <property type="project" value="UniProtKB-KW"/>
</dbReference>
<sequence length="161" mass="17199">MAAYTLDRLRQLLQRVVNSGTFTRHFEAVRIVSAGDGKCTAELTVNENLLNNLGTLQGSFSASLVDVISTYALLTLRDVRNVSVDLSMSYVGKAVLGDIVTVEATTTKLGGSTAFLTVDIRNKETGRLLVKGMHTKHLLNSMDYLGNKLEGGATSAASSTS</sequence>
<keyword evidence="8" id="KW-0007">Acetylation</keyword>
<evidence type="ECO:0000256" key="12">
    <source>
        <dbReference type="ARBA" id="ARBA00023242"/>
    </source>
</evidence>
<proteinExistence type="evidence at transcript level"/>
<dbReference type="CDD" id="cd03443">
    <property type="entry name" value="PaaI_thioesterase"/>
    <property type="match status" value="1"/>
</dbReference>
<evidence type="ECO:0000256" key="11">
    <source>
        <dbReference type="ARBA" id="ARBA00023212"/>
    </source>
</evidence>
<keyword evidence="6" id="KW-0963">Cytoplasm</keyword>
<evidence type="ECO:0000256" key="8">
    <source>
        <dbReference type="ARBA" id="ARBA00022990"/>
    </source>
</evidence>
<dbReference type="GO" id="GO:0005634">
    <property type="term" value="C:nucleus"/>
    <property type="evidence" value="ECO:0007669"/>
    <property type="project" value="UniProtKB-SubCell"/>
</dbReference>
<dbReference type="InterPro" id="IPR029069">
    <property type="entry name" value="HotDog_dom_sf"/>
</dbReference>
<evidence type="ECO:0000256" key="19">
    <source>
        <dbReference type="ARBA" id="ARBA00064709"/>
    </source>
</evidence>
<dbReference type="PANTHER" id="PTHR21660:SF1">
    <property type="entry name" value="ACYL-COENZYME A THIOESTERASE 13"/>
    <property type="match status" value="1"/>
</dbReference>
<dbReference type="GO" id="GO:0005739">
    <property type="term" value="C:mitochondrion"/>
    <property type="evidence" value="ECO:0007669"/>
    <property type="project" value="UniProtKB-SubCell"/>
</dbReference>
<keyword evidence="9" id="KW-0443">Lipid metabolism</keyword>
<organism evidence="25">
    <name type="scientific">Hyalomma excavatum</name>
    <dbReference type="NCBI Taxonomy" id="257692"/>
    <lineage>
        <taxon>Eukaryota</taxon>
        <taxon>Metazoa</taxon>
        <taxon>Ecdysozoa</taxon>
        <taxon>Arthropoda</taxon>
        <taxon>Chelicerata</taxon>
        <taxon>Arachnida</taxon>
        <taxon>Acari</taxon>
        <taxon>Parasitiformes</taxon>
        <taxon>Ixodida</taxon>
        <taxon>Ixodoidea</taxon>
        <taxon>Ixodidae</taxon>
        <taxon>Hyalomminae</taxon>
        <taxon>Hyalomma</taxon>
    </lineage>
</organism>
<evidence type="ECO:0000256" key="14">
    <source>
        <dbReference type="ARBA" id="ARBA00047969"/>
    </source>
</evidence>
<protein>
    <recommendedName>
        <fullName evidence="20">Acyl-coenzyme A thioesterase 13</fullName>
    </recommendedName>
    <alternativeName>
        <fullName evidence="22">Hotdog-fold thioesterase superfamily member 2</fullName>
    </alternativeName>
    <alternativeName>
        <fullName evidence="21">Palmitoyl-CoA hydrolase</fullName>
    </alternativeName>
    <alternativeName>
        <fullName evidence="23">Thioesterase superfamily member 2</fullName>
    </alternativeName>
</protein>
<evidence type="ECO:0000256" key="21">
    <source>
        <dbReference type="ARBA" id="ARBA00075657"/>
    </source>
</evidence>
<keyword evidence="7" id="KW-0378">Hydrolase</keyword>
<evidence type="ECO:0000256" key="23">
    <source>
        <dbReference type="ARBA" id="ARBA00083956"/>
    </source>
</evidence>
<evidence type="ECO:0000259" key="24">
    <source>
        <dbReference type="Pfam" id="PF03061"/>
    </source>
</evidence>
<keyword evidence="12" id="KW-0539">Nucleus</keyword>
<evidence type="ECO:0000256" key="4">
    <source>
        <dbReference type="ARBA" id="ARBA00004514"/>
    </source>
</evidence>
<dbReference type="GO" id="GO:0005819">
    <property type="term" value="C:spindle"/>
    <property type="evidence" value="ECO:0007669"/>
    <property type="project" value="UniProtKB-SubCell"/>
</dbReference>
<comment type="similarity">
    <text evidence="5">Belongs to the thioesterase PaaI family.</text>
</comment>
<evidence type="ECO:0000256" key="10">
    <source>
        <dbReference type="ARBA" id="ARBA00023128"/>
    </source>
</evidence>
<accession>A0A131X9S4</accession>
<comment type="subunit">
    <text evidence="19">Homotetramer. Interacts with PCTP.</text>
</comment>
<comment type="function">
    <text evidence="18">Catalyzes the hydrolysis of acyl-CoAs into free fatty acids and coenzyme A (CoASH), regulating their respective intracellular levels. Has acyl-CoA thioesterase activity towards medium (C12) and long-chain (C18) fatty acyl-CoA substrates. Can also hydrolyze 3-hydroxyphenylacetyl-CoA and 3,4-dihydroxyphenylacetyl-CoA (in vitro). May play a role in controlling adaptive thermogenesis.</text>
</comment>
<evidence type="ECO:0000256" key="7">
    <source>
        <dbReference type="ARBA" id="ARBA00022801"/>
    </source>
</evidence>
<dbReference type="AlphaFoldDB" id="A0A131X9S4"/>
<evidence type="ECO:0000256" key="16">
    <source>
        <dbReference type="ARBA" id="ARBA00050199"/>
    </source>
</evidence>